<feature type="compositionally biased region" description="Polar residues" evidence="1">
    <location>
        <begin position="141"/>
        <end position="150"/>
    </location>
</feature>
<feature type="compositionally biased region" description="Basic residues" evidence="1">
    <location>
        <begin position="79"/>
        <end position="89"/>
    </location>
</feature>
<keyword evidence="3" id="KW-1185">Reference proteome</keyword>
<dbReference type="InterPro" id="IPR001005">
    <property type="entry name" value="SANT/Myb"/>
</dbReference>
<evidence type="ECO:0000313" key="3">
    <source>
        <dbReference type="Proteomes" id="UP000018144"/>
    </source>
</evidence>
<reference evidence="2 3" key="1">
    <citation type="journal article" date="2013" name="PLoS Genet.">
        <title>The genome and development-dependent transcriptomes of Pyronema confluens: a window into fungal evolution.</title>
        <authorList>
            <person name="Traeger S."/>
            <person name="Altegoer F."/>
            <person name="Freitag M."/>
            <person name="Gabaldon T."/>
            <person name="Kempken F."/>
            <person name="Kumar A."/>
            <person name="Marcet-Houben M."/>
            <person name="Poggeler S."/>
            <person name="Stajich J.E."/>
            <person name="Nowrousian M."/>
        </authorList>
    </citation>
    <scope>NUCLEOTIDE SEQUENCE [LARGE SCALE GENOMIC DNA]</scope>
    <source>
        <strain evidence="3">CBS 100304</strain>
        <tissue evidence="2">Vegetative mycelium</tissue>
    </source>
</reference>
<feature type="region of interest" description="Disordered" evidence="1">
    <location>
        <begin position="130"/>
        <end position="159"/>
    </location>
</feature>
<dbReference type="CDD" id="cd00167">
    <property type="entry name" value="SANT"/>
    <property type="match status" value="2"/>
</dbReference>
<dbReference type="AlphaFoldDB" id="U4L4K3"/>
<feature type="compositionally biased region" description="Low complexity" evidence="1">
    <location>
        <begin position="90"/>
        <end position="107"/>
    </location>
</feature>
<feature type="region of interest" description="Disordered" evidence="1">
    <location>
        <begin position="213"/>
        <end position="239"/>
    </location>
</feature>
<feature type="compositionally biased region" description="Polar residues" evidence="1">
    <location>
        <begin position="213"/>
        <end position="231"/>
    </location>
</feature>
<dbReference type="eggNOG" id="ENOG502S3M7">
    <property type="taxonomic scope" value="Eukaryota"/>
</dbReference>
<protein>
    <recommendedName>
        <fullName evidence="4">Myb-like domain-containing protein</fullName>
    </recommendedName>
</protein>
<sequence>MSSPTLATATPPQQPTPTAVQTPPVSKGRKGAAAGGGKAWTAEEEVYLLQMRLERVAYKKIASKLDKTELACRLHYHQLSHGGNRRKRSTSSTALATPPSSSSGSVDSPIVAGILAPGFSPVNATSLAKTKGKPLLPKPANNGSPNSSPINDAALTTPKRAKVSKLRVDCNTAINREKLRRLVKSHEQKFWESIAEQYGDIEPEVLRTYWTKGQGTETPPTPAISPSSQEMRTPESEVASPVMMVESPAQTPVASPVNSPMVTAMNSPAQSMIVEETEKADEQMADAAPEVASA</sequence>
<feature type="compositionally biased region" description="Low complexity" evidence="1">
    <location>
        <begin position="1"/>
        <end position="24"/>
    </location>
</feature>
<proteinExistence type="predicted"/>
<dbReference type="STRING" id="1076935.U4L4K3"/>
<feature type="region of interest" description="Disordered" evidence="1">
    <location>
        <begin position="79"/>
        <end position="107"/>
    </location>
</feature>
<name>U4L4K3_PYROM</name>
<organism evidence="2 3">
    <name type="scientific">Pyronema omphalodes (strain CBS 100304)</name>
    <name type="common">Pyronema confluens</name>
    <dbReference type="NCBI Taxonomy" id="1076935"/>
    <lineage>
        <taxon>Eukaryota</taxon>
        <taxon>Fungi</taxon>
        <taxon>Dikarya</taxon>
        <taxon>Ascomycota</taxon>
        <taxon>Pezizomycotina</taxon>
        <taxon>Pezizomycetes</taxon>
        <taxon>Pezizales</taxon>
        <taxon>Pyronemataceae</taxon>
        <taxon>Pyronema</taxon>
    </lineage>
</organism>
<dbReference type="EMBL" id="HF935614">
    <property type="protein sequence ID" value="CCX11399.1"/>
    <property type="molecule type" value="Genomic_DNA"/>
</dbReference>
<evidence type="ECO:0000256" key="1">
    <source>
        <dbReference type="SAM" id="MobiDB-lite"/>
    </source>
</evidence>
<feature type="region of interest" description="Disordered" evidence="1">
    <location>
        <begin position="1"/>
        <end position="39"/>
    </location>
</feature>
<accession>U4L4K3</accession>
<gene>
    <name evidence="2" type="ORF">PCON_10993</name>
</gene>
<evidence type="ECO:0000313" key="2">
    <source>
        <dbReference type="EMBL" id="CCX11399.1"/>
    </source>
</evidence>
<dbReference type="OrthoDB" id="5399305at2759"/>
<dbReference type="Proteomes" id="UP000018144">
    <property type="component" value="Unassembled WGS sequence"/>
</dbReference>
<evidence type="ECO:0008006" key="4">
    <source>
        <dbReference type="Google" id="ProtNLM"/>
    </source>
</evidence>